<keyword evidence="3" id="KW-1185">Reference proteome</keyword>
<feature type="compositionally biased region" description="Low complexity" evidence="1">
    <location>
        <begin position="488"/>
        <end position="500"/>
    </location>
</feature>
<evidence type="ECO:0000313" key="3">
    <source>
        <dbReference type="Proteomes" id="UP001165121"/>
    </source>
</evidence>
<dbReference type="Gene3D" id="2.40.70.10">
    <property type="entry name" value="Acid Proteases"/>
    <property type="match status" value="1"/>
</dbReference>
<evidence type="ECO:0000256" key="1">
    <source>
        <dbReference type="SAM" id="MobiDB-lite"/>
    </source>
</evidence>
<feature type="compositionally biased region" description="Basic and acidic residues" evidence="1">
    <location>
        <begin position="566"/>
        <end position="578"/>
    </location>
</feature>
<feature type="region of interest" description="Disordered" evidence="1">
    <location>
        <begin position="657"/>
        <end position="748"/>
    </location>
</feature>
<feature type="compositionally biased region" description="Basic and acidic residues" evidence="1">
    <location>
        <begin position="694"/>
        <end position="713"/>
    </location>
</feature>
<dbReference type="Proteomes" id="UP001165121">
    <property type="component" value="Unassembled WGS sequence"/>
</dbReference>
<feature type="compositionally biased region" description="Basic and acidic residues" evidence="1">
    <location>
        <begin position="176"/>
        <end position="185"/>
    </location>
</feature>
<dbReference type="EMBL" id="BSXT01001227">
    <property type="protein sequence ID" value="GMF40111.1"/>
    <property type="molecule type" value="Genomic_DNA"/>
</dbReference>
<comment type="caution">
    <text evidence="2">The sequence shown here is derived from an EMBL/GenBank/DDBJ whole genome shotgun (WGS) entry which is preliminary data.</text>
</comment>
<feature type="compositionally biased region" description="Basic and acidic residues" evidence="1">
    <location>
        <begin position="136"/>
        <end position="145"/>
    </location>
</feature>
<evidence type="ECO:0000313" key="2">
    <source>
        <dbReference type="EMBL" id="GMF40111.1"/>
    </source>
</evidence>
<feature type="region of interest" description="Disordered" evidence="1">
    <location>
        <begin position="549"/>
        <end position="622"/>
    </location>
</feature>
<feature type="region of interest" description="Disordered" evidence="1">
    <location>
        <begin position="125"/>
        <end position="195"/>
    </location>
</feature>
<dbReference type="CDD" id="cd00303">
    <property type="entry name" value="retropepsin_like"/>
    <property type="match status" value="1"/>
</dbReference>
<dbReference type="SUPFAM" id="SSF50630">
    <property type="entry name" value="Acid proteases"/>
    <property type="match status" value="1"/>
</dbReference>
<feature type="compositionally biased region" description="Basic and acidic residues" evidence="1">
    <location>
        <begin position="38"/>
        <end position="73"/>
    </location>
</feature>
<feature type="compositionally biased region" description="Basic and acidic residues" evidence="1">
    <location>
        <begin position="588"/>
        <end position="598"/>
    </location>
</feature>
<dbReference type="InterPro" id="IPR021109">
    <property type="entry name" value="Peptidase_aspartic_dom_sf"/>
</dbReference>
<dbReference type="AlphaFoldDB" id="A0A9W6XKC5"/>
<proteinExistence type="predicted"/>
<feature type="region of interest" description="Disordered" evidence="1">
    <location>
        <begin position="463"/>
        <end position="502"/>
    </location>
</feature>
<organism evidence="2 3">
    <name type="scientific">Phytophthora fragariaefolia</name>
    <dbReference type="NCBI Taxonomy" id="1490495"/>
    <lineage>
        <taxon>Eukaryota</taxon>
        <taxon>Sar</taxon>
        <taxon>Stramenopiles</taxon>
        <taxon>Oomycota</taxon>
        <taxon>Peronosporomycetes</taxon>
        <taxon>Peronosporales</taxon>
        <taxon>Peronosporaceae</taxon>
        <taxon>Phytophthora</taxon>
    </lineage>
</organism>
<feature type="region of interest" description="Disordered" evidence="1">
    <location>
        <begin position="1"/>
        <end position="83"/>
    </location>
</feature>
<feature type="compositionally biased region" description="Basic residues" evidence="1">
    <location>
        <begin position="599"/>
        <end position="609"/>
    </location>
</feature>
<accession>A0A9W6XKC5</accession>
<feature type="compositionally biased region" description="Low complexity" evidence="1">
    <location>
        <begin position="726"/>
        <end position="736"/>
    </location>
</feature>
<protein>
    <submittedName>
        <fullName evidence="2">Unnamed protein product</fullName>
    </submittedName>
</protein>
<reference evidence="2" key="1">
    <citation type="submission" date="2023-04" db="EMBL/GenBank/DDBJ databases">
        <title>Phytophthora fragariaefolia NBRC 109709.</title>
        <authorList>
            <person name="Ichikawa N."/>
            <person name="Sato H."/>
            <person name="Tonouchi N."/>
        </authorList>
    </citation>
    <scope>NUCLEOTIDE SEQUENCE</scope>
    <source>
        <strain evidence="2">NBRC 109709</strain>
    </source>
</reference>
<feature type="compositionally biased region" description="Polar residues" evidence="1">
    <location>
        <begin position="611"/>
        <end position="622"/>
    </location>
</feature>
<gene>
    <name evidence="2" type="ORF">Pfra01_001217600</name>
</gene>
<sequence length="748" mass="81441">MSKPRRVMTGTSSNVKPPRRQRETRIGRDGAAACGSKQPRDESEREVGADQDREGESVVHRPESAEESNEKAMKLTGVSTTPMTTVLEAQMQTEMKHRDKERAERYVATVRPAMAALGYVHADSEQELTGGRRRRMTEEGGKRADAGVGAVTEEGEGPLDAGIVAGTEEGGGSDGPDEKTSHEEGVSATLGEGDSAMKQQEMVAYETRAETSESAMTAPCQKVTRHGARQQRVQRAAHIMEVPADEAAIIVQELEDEQSHSHCKKKNDKLNLVILKVNSKREKSLRALVDCGASNNFVRLQSGTRLDFEEVKVPRSLLEVRLATGVVVKTEKRVVRVRFSYEEKKFVDELVVLDLDDKFDMVLGMPWLGQYDPVIDWAKRTIVRFRTEAARGAAASDLFALFARTLTTERVVREKCEPNQKTQIQSDLMGSQGKKSDAIVSTVAETRVEQEWAVTEGSDLGASAPGADVIGPNINGRSVVRRREKRGASAPGADAASSADGFKRSAPEMLACSRAAGLLDKAVRNQAGFDCVRPREDPSDEQKYVCSRAAGQHDEAKNNQAGLECVRPRSDPAGDQTRKLSTAGPGSDKTRGTEFYTRKERRKRARLPKSRSGTETLQAVSAGKTQQLETTVETLSILTLRLLPKRDWISLGVGIHGSRTGPVRDTTVPDEVESPPLRGLDNGPASASGLSLPLRERFELKASESSSRGRRDPTLGSTLVEDEVPSSSSSSSMSTSFAWESLASSPLK</sequence>
<name>A0A9W6XKC5_9STRA</name>
<dbReference type="Pfam" id="PF08284">
    <property type="entry name" value="RVP_2"/>
    <property type="match status" value="1"/>
</dbReference>